<comment type="caution">
    <text evidence="1">The sequence shown here is derived from an EMBL/GenBank/DDBJ whole genome shotgun (WGS) entry which is preliminary data.</text>
</comment>
<dbReference type="Proteomes" id="UP000018852">
    <property type="component" value="Unassembled WGS sequence"/>
</dbReference>
<gene>
    <name evidence="1" type="ORF">Q605_AUC00999G0002</name>
</gene>
<dbReference type="EMBL" id="AZLV01000999">
    <property type="protein sequence ID" value="ETJ02251.1"/>
    <property type="molecule type" value="Genomic_DNA"/>
</dbReference>
<organism evidence="1 2">
    <name type="scientific">Actinomyces urogenitalis DORA_12</name>
    <dbReference type="NCBI Taxonomy" id="1403939"/>
    <lineage>
        <taxon>Bacteria</taxon>
        <taxon>Bacillati</taxon>
        <taxon>Actinomycetota</taxon>
        <taxon>Actinomycetes</taxon>
        <taxon>Actinomycetales</taxon>
        <taxon>Actinomycetaceae</taxon>
        <taxon>Actinomyces</taxon>
    </lineage>
</organism>
<proteinExistence type="predicted"/>
<protein>
    <submittedName>
        <fullName evidence="1">Uncharacterized protein</fullName>
    </submittedName>
</protein>
<reference evidence="1 2" key="1">
    <citation type="submission" date="2013-12" db="EMBL/GenBank/DDBJ databases">
        <title>A Varibaculum cambriense genome reconstructed from a premature infant gut community with otherwise low bacterial novelty that shifts toward anaerobic metabolism during the third week of life.</title>
        <authorList>
            <person name="Brown C.T."/>
            <person name="Sharon I."/>
            <person name="Thomas B.C."/>
            <person name="Castelle C.J."/>
            <person name="Morowitz M.J."/>
            <person name="Banfield J.F."/>
        </authorList>
    </citation>
    <scope>NUCLEOTIDE SEQUENCE [LARGE SCALE GENOMIC DNA]</scope>
    <source>
        <strain evidence="2">DORA_12</strain>
    </source>
</reference>
<dbReference type="AlphaFoldDB" id="W1V9A8"/>
<sequence>MAMKTSHALEDQIDRRQIGDEQVEVDVERLLDDLRCYDDGAMGTVRAAAGRAELLQQLVVLGEPVTDREPCVVDAHLLSEL</sequence>
<name>W1V9A8_9ACTO</name>
<evidence type="ECO:0000313" key="1">
    <source>
        <dbReference type="EMBL" id="ETJ02251.1"/>
    </source>
</evidence>
<evidence type="ECO:0000313" key="2">
    <source>
        <dbReference type="Proteomes" id="UP000018852"/>
    </source>
</evidence>
<accession>W1V9A8</accession>